<dbReference type="GO" id="GO:0009307">
    <property type="term" value="P:DNA restriction-modification system"/>
    <property type="evidence" value="ECO:0007669"/>
    <property type="project" value="UniProtKB-KW"/>
</dbReference>
<evidence type="ECO:0000313" key="4">
    <source>
        <dbReference type="Proteomes" id="UP000633136"/>
    </source>
</evidence>
<name>A0A917AUI7_9MICC</name>
<comment type="caution">
    <text evidence="3">The sequence shown here is derived from an EMBL/GenBank/DDBJ whole genome shotgun (WGS) entry which is preliminary data.</text>
</comment>
<proteinExistence type="predicted"/>
<dbReference type="Proteomes" id="UP000633136">
    <property type="component" value="Unassembled WGS sequence"/>
</dbReference>
<dbReference type="CDD" id="cd17254">
    <property type="entry name" value="RMtype1_S_FclI-TRD1-CR1_like"/>
    <property type="match status" value="1"/>
</dbReference>
<dbReference type="InterPro" id="IPR044946">
    <property type="entry name" value="Restrct_endonuc_typeI_TRD_sf"/>
</dbReference>
<dbReference type="InterPro" id="IPR052021">
    <property type="entry name" value="Type-I_RS_S_subunit"/>
</dbReference>
<reference evidence="3" key="2">
    <citation type="submission" date="2020-09" db="EMBL/GenBank/DDBJ databases">
        <authorList>
            <person name="Sun Q."/>
            <person name="Zhou Y."/>
        </authorList>
    </citation>
    <scope>NUCLEOTIDE SEQUENCE</scope>
    <source>
        <strain evidence="3">CGMCC 1.15388</strain>
    </source>
</reference>
<accession>A0A917AUI7</accession>
<dbReference type="GO" id="GO:0003677">
    <property type="term" value="F:DNA binding"/>
    <property type="evidence" value="ECO:0007669"/>
    <property type="project" value="UniProtKB-KW"/>
</dbReference>
<keyword evidence="4" id="KW-1185">Reference proteome</keyword>
<dbReference type="SUPFAM" id="SSF116734">
    <property type="entry name" value="DNA methylase specificity domain"/>
    <property type="match status" value="2"/>
</dbReference>
<sequence>MTSSRVFLKDLLVTTKDGDWGLSEAEDGHTPYRVIRGTDFERLRFGDSSSVPRRYMPERNVWRRHLEPWDILLETAGGTQDRPTGRTMLVTPGVLKSLGEPATCASFARFLRVDKKLASPSYVFWFLQDMYLSGQMRQHEVRHTGVGRFQYTRFAESVEIPLPSLGEQRGIATTLGVLDDKIDSNRRKISLGTDLIHSCVTKEVVSEPETVAVSEIARFVNGGAYTKGATGSGRMVIRIKDLNSGPGASTVYNDIDVPDDKTARPGDLLMSWSGTLGVYRWFRDEAIINQHIFKVLPSGFPDWLVYDRLHSVIAEFQAIAKDKATTMGHIKRGHLESTRVALPEPNTIEALNSVLGPLWERLKVAEQENRKLEALRDALLPELLSGRIRVPEAAEAVKEAVS</sequence>
<gene>
    <name evidence="3" type="ORF">GCM10011401_23650</name>
</gene>
<evidence type="ECO:0008006" key="5">
    <source>
        <dbReference type="Google" id="ProtNLM"/>
    </source>
</evidence>
<dbReference type="EMBL" id="BMIS01000012">
    <property type="protein sequence ID" value="GGE75593.1"/>
    <property type="molecule type" value="Genomic_DNA"/>
</dbReference>
<keyword evidence="2" id="KW-0238">DNA-binding</keyword>
<protein>
    <recommendedName>
        <fullName evidence="5">Type I restriction enzyme, S subunit</fullName>
    </recommendedName>
</protein>
<organism evidence="3 4">
    <name type="scientific">Nesterenkonia cremea</name>
    <dbReference type="NCBI Taxonomy" id="1882340"/>
    <lineage>
        <taxon>Bacteria</taxon>
        <taxon>Bacillati</taxon>
        <taxon>Actinomycetota</taxon>
        <taxon>Actinomycetes</taxon>
        <taxon>Micrococcales</taxon>
        <taxon>Micrococcaceae</taxon>
        <taxon>Nesterenkonia</taxon>
    </lineage>
</organism>
<dbReference type="Gene3D" id="3.90.220.20">
    <property type="entry name" value="DNA methylase specificity domains"/>
    <property type="match status" value="2"/>
</dbReference>
<keyword evidence="1" id="KW-0680">Restriction system</keyword>
<evidence type="ECO:0000256" key="2">
    <source>
        <dbReference type="ARBA" id="ARBA00023125"/>
    </source>
</evidence>
<reference evidence="3" key="1">
    <citation type="journal article" date="2014" name="Int. J. Syst. Evol. Microbiol.">
        <title>Complete genome sequence of Corynebacterium casei LMG S-19264T (=DSM 44701T), isolated from a smear-ripened cheese.</title>
        <authorList>
            <consortium name="US DOE Joint Genome Institute (JGI-PGF)"/>
            <person name="Walter F."/>
            <person name="Albersmeier A."/>
            <person name="Kalinowski J."/>
            <person name="Ruckert C."/>
        </authorList>
    </citation>
    <scope>NUCLEOTIDE SEQUENCE</scope>
    <source>
        <strain evidence="3">CGMCC 1.15388</strain>
    </source>
</reference>
<dbReference type="AlphaFoldDB" id="A0A917AUI7"/>
<dbReference type="PANTHER" id="PTHR30408:SF12">
    <property type="entry name" value="TYPE I RESTRICTION ENZYME MJAVIII SPECIFICITY SUBUNIT"/>
    <property type="match status" value="1"/>
</dbReference>
<evidence type="ECO:0000313" key="3">
    <source>
        <dbReference type="EMBL" id="GGE75593.1"/>
    </source>
</evidence>
<dbReference type="PANTHER" id="PTHR30408">
    <property type="entry name" value="TYPE-1 RESTRICTION ENZYME ECOKI SPECIFICITY PROTEIN"/>
    <property type="match status" value="1"/>
</dbReference>
<evidence type="ECO:0000256" key="1">
    <source>
        <dbReference type="ARBA" id="ARBA00022747"/>
    </source>
</evidence>